<evidence type="ECO:0000256" key="4">
    <source>
        <dbReference type="ARBA" id="ARBA00012982"/>
    </source>
</evidence>
<dbReference type="InterPro" id="IPR038418">
    <property type="entry name" value="6-PTP_synth/QueD_sf"/>
</dbReference>
<keyword evidence="12" id="KW-1185">Reference proteome</keyword>
<dbReference type="InterPro" id="IPR007115">
    <property type="entry name" value="6-PTP_synth/QueD"/>
</dbReference>
<evidence type="ECO:0000256" key="5">
    <source>
        <dbReference type="ARBA" id="ARBA00018141"/>
    </source>
</evidence>
<organism evidence="11 12">
    <name type="scientific">Hallella colorans</name>
    <dbReference type="NCBI Taxonomy" id="1703337"/>
    <lineage>
        <taxon>Bacteria</taxon>
        <taxon>Pseudomonadati</taxon>
        <taxon>Bacteroidota</taxon>
        <taxon>Bacteroidia</taxon>
        <taxon>Bacteroidales</taxon>
        <taxon>Prevotellaceae</taxon>
        <taxon>Hallella</taxon>
    </lineage>
</organism>
<evidence type="ECO:0000256" key="8">
    <source>
        <dbReference type="ARBA" id="ARBA00023239"/>
    </source>
</evidence>
<dbReference type="PANTHER" id="PTHR12589">
    <property type="entry name" value="PYRUVOYL TETRAHYDROBIOPTERIN SYNTHASE"/>
    <property type="match status" value="1"/>
</dbReference>
<dbReference type="Proteomes" id="UP000245870">
    <property type="component" value="Unassembled WGS sequence"/>
</dbReference>
<keyword evidence="7" id="KW-0862">Zinc</keyword>
<proteinExistence type="inferred from homology"/>
<dbReference type="GO" id="GO:0070497">
    <property type="term" value="F:6-carboxytetrahydropterin synthase activity"/>
    <property type="evidence" value="ECO:0007669"/>
    <property type="project" value="UniProtKB-EC"/>
</dbReference>
<evidence type="ECO:0000256" key="7">
    <source>
        <dbReference type="ARBA" id="ARBA00022833"/>
    </source>
</evidence>
<sequence>MIYCISKRMEVAAAHKLELSYESKCRRLHGHNYIITVYMVCRDQLNKDGMVYDFKHVKDRVHDYLDHGYLNELLPFNTTAENMARWIVEQFAECYKAVVQESEGNVAQAVDETKIKGIENLVM</sequence>
<comment type="cofactor">
    <cofactor evidence="1">
        <name>Zn(2+)</name>
        <dbReference type="ChEBI" id="CHEBI:29105"/>
    </cofactor>
</comment>
<keyword evidence="6" id="KW-0479">Metal-binding</keyword>
<evidence type="ECO:0000256" key="1">
    <source>
        <dbReference type="ARBA" id="ARBA00001947"/>
    </source>
</evidence>
<protein>
    <recommendedName>
        <fullName evidence="5">6-carboxy-5,6,7,8-tetrahydropterin synthase</fullName>
        <ecNumber evidence="4">4.1.2.50</ecNumber>
    </recommendedName>
    <alternativeName>
        <fullName evidence="9">Queuosine biosynthesis protein QueD</fullName>
    </alternativeName>
</protein>
<dbReference type="GO" id="GO:0046872">
    <property type="term" value="F:metal ion binding"/>
    <property type="evidence" value="ECO:0007669"/>
    <property type="project" value="UniProtKB-KW"/>
</dbReference>
<evidence type="ECO:0000313" key="11">
    <source>
        <dbReference type="EMBL" id="PVX57428.1"/>
    </source>
</evidence>
<comment type="caution">
    <text evidence="11">The sequence shown here is derived from an EMBL/GenBank/DDBJ whole genome shotgun (WGS) entry which is preliminary data.</text>
</comment>
<dbReference type="UniPathway" id="UPA00391"/>
<dbReference type="Pfam" id="PF01242">
    <property type="entry name" value="PTPS"/>
    <property type="match status" value="1"/>
</dbReference>
<evidence type="ECO:0000256" key="10">
    <source>
        <dbReference type="ARBA" id="ARBA00048807"/>
    </source>
</evidence>
<gene>
    <name evidence="11" type="ORF">C7379_10444</name>
</gene>
<name>A0A2U0UIG2_9BACT</name>
<dbReference type="Gene3D" id="3.30.479.10">
    <property type="entry name" value="6-pyruvoyl tetrahydropterin synthase/QueD"/>
    <property type="match status" value="1"/>
</dbReference>
<keyword evidence="8" id="KW-0456">Lyase</keyword>
<evidence type="ECO:0000256" key="3">
    <source>
        <dbReference type="ARBA" id="ARBA00008900"/>
    </source>
</evidence>
<dbReference type="SUPFAM" id="SSF55620">
    <property type="entry name" value="Tetrahydrobiopterin biosynthesis enzymes-like"/>
    <property type="match status" value="1"/>
</dbReference>
<dbReference type="EMBL" id="QENY01000004">
    <property type="protein sequence ID" value="PVX57428.1"/>
    <property type="molecule type" value="Genomic_DNA"/>
</dbReference>
<dbReference type="AlphaFoldDB" id="A0A2U0UIG2"/>
<dbReference type="EC" id="4.1.2.50" evidence="4"/>
<evidence type="ECO:0000313" key="12">
    <source>
        <dbReference type="Proteomes" id="UP000245870"/>
    </source>
</evidence>
<dbReference type="PANTHER" id="PTHR12589:SF7">
    <property type="entry name" value="6-PYRUVOYL TETRAHYDROBIOPTERIN SYNTHASE"/>
    <property type="match status" value="1"/>
</dbReference>
<accession>A0A2U0UIG2</accession>
<comment type="pathway">
    <text evidence="2">Purine metabolism; 7-cyano-7-deazaguanine biosynthesis.</text>
</comment>
<evidence type="ECO:0000256" key="6">
    <source>
        <dbReference type="ARBA" id="ARBA00022723"/>
    </source>
</evidence>
<comment type="catalytic activity">
    <reaction evidence="10">
        <text>7,8-dihydroneopterin 3'-triphosphate + H2O = 6-carboxy-5,6,7,8-tetrahydropterin + triphosphate + acetaldehyde + 2 H(+)</text>
        <dbReference type="Rhea" id="RHEA:27966"/>
        <dbReference type="ChEBI" id="CHEBI:15343"/>
        <dbReference type="ChEBI" id="CHEBI:15377"/>
        <dbReference type="ChEBI" id="CHEBI:15378"/>
        <dbReference type="ChEBI" id="CHEBI:18036"/>
        <dbReference type="ChEBI" id="CHEBI:58462"/>
        <dbReference type="ChEBI" id="CHEBI:61032"/>
        <dbReference type="EC" id="4.1.2.50"/>
    </reaction>
</comment>
<evidence type="ECO:0000256" key="9">
    <source>
        <dbReference type="ARBA" id="ARBA00031449"/>
    </source>
</evidence>
<evidence type="ECO:0000256" key="2">
    <source>
        <dbReference type="ARBA" id="ARBA00005061"/>
    </source>
</evidence>
<reference evidence="11 12" key="1">
    <citation type="submission" date="2018-05" db="EMBL/GenBank/DDBJ databases">
        <title>Genomic Encyclopedia of Type Strains, Phase IV (KMG-IV): sequencing the most valuable type-strain genomes for metagenomic binning, comparative biology and taxonomic classification.</title>
        <authorList>
            <person name="Goeker M."/>
        </authorList>
    </citation>
    <scope>NUCLEOTIDE SEQUENCE [LARGE SCALE GENOMIC DNA]</scope>
    <source>
        <strain evidence="11 12">DSM 100333</strain>
    </source>
</reference>
<comment type="similarity">
    <text evidence="3">Belongs to the PTPS family. QueD subfamily.</text>
</comment>